<evidence type="ECO:0000256" key="1">
    <source>
        <dbReference type="ARBA" id="ARBA00004127"/>
    </source>
</evidence>
<dbReference type="GO" id="GO:0042500">
    <property type="term" value="F:aspartic endopeptidase activity, intramembrane cleaving"/>
    <property type="evidence" value="ECO:0007669"/>
    <property type="project" value="InterPro"/>
</dbReference>
<dbReference type="AlphaFoldDB" id="A0A9E7PTA4"/>
<evidence type="ECO:0000256" key="5">
    <source>
        <dbReference type="SAM" id="Phobius"/>
    </source>
</evidence>
<feature type="transmembrane region" description="Helical" evidence="5">
    <location>
        <begin position="244"/>
        <end position="270"/>
    </location>
</feature>
<feature type="transmembrane region" description="Helical" evidence="5">
    <location>
        <begin position="12"/>
        <end position="30"/>
    </location>
</feature>
<sequence>MVSEKTAEYLPYAAMFIMLLLVQAGALLLTPAMNDAGYTAFDDPSAIENIAFFFAILIGFTAVMLVLIRYGGKKVLSAIIAFSVFLIFVYIFAAVSGAVFHNDTVTLLLTAILSIAATALLYKYPEWYVIDILGILICAGAASIFGISLEIFPVVLLLIILALYDAISVYKTKHMIALAEGVINSKAPILVVIPKSRDYSYIKQGVNLEKDKKERGAFLMGMGDLIMPTILVVSSSVYLSAGNIFFGVSLPTLGAAAGTFAGLAVLLWFVAKGNPQAGLPTLNGGAILGFLLGCAASATWCWIPVL</sequence>
<reference evidence="6" key="1">
    <citation type="submission" date="2022-04" db="EMBL/GenBank/DDBJ databases">
        <title>Complete genome of Methanoplanus endosymbiosus DSM 3599.</title>
        <authorList>
            <person name="Chen S.-C."/>
            <person name="You Y.-T."/>
            <person name="Zhou Y.-Z."/>
            <person name="Lai M.-C."/>
        </authorList>
    </citation>
    <scope>NUCLEOTIDE SEQUENCE</scope>
    <source>
        <strain evidence="6">DSM 3599</strain>
    </source>
</reference>
<keyword evidence="2 5" id="KW-0812">Transmembrane</keyword>
<dbReference type="GO" id="GO:0006508">
    <property type="term" value="P:proteolysis"/>
    <property type="evidence" value="ECO:0007669"/>
    <property type="project" value="UniProtKB-KW"/>
</dbReference>
<dbReference type="Proteomes" id="UP001060368">
    <property type="component" value="Chromosome"/>
</dbReference>
<keyword evidence="6" id="KW-0645">Protease</keyword>
<dbReference type="GeneID" id="74307041"/>
<dbReference type="NCBIfam" id="NF041679">
    <property type="entry name" value="IMP_arch_presen"/>
    <property type="match status" value="1"/>
</dbReference>
<protein>
    <submittedName>
        <fullName evidence="6">Presenilin family intramembrane aspartyl protease</fullName>
        <ecNumber evidence="6">3.4.23.-</ecNumber>
    </submittedName>
</protein>
<organism evidence="6 7">
    <name type="scientific">Methanoplanus endosymbiosus</name>
    <dbReference type="NCBI Taxonomy" id="33865"/>
    <lineage>
        <taxon>Archaea</taxon>
        <taxon>Methanobacteriati</taxon>
        <taxon>Methanobacteriota</taxon>
        <taxon>Stenosarchaea group</taxon>
        <taxon>Methanomicrobia</taxon>
        <taxon>Methanomicrobiales</taxon>
        <taxon>Methanomicrobiaceae</taxon>
        <taxon>Methanoplanus</taxon>
    </lineage>
</organism>
<dbReference type="RefSeq" id="WP_257743624.1">
    <property type="nucleotide sequence ID" value="NZ_CP096115.1"/>
</dbReference>
<dbReference type="GO" id="GO:0016020">
    <property type="term" value="C:membrane"/>
    <property type="evidence" value="ECO:0007669"/>
    <property type="project" value="InterPro"/>
</dbReference>
<keyword evidence="4 5" id="KW-0472">Membrane</keyword>
<gene>
    <name evidence="6" type="ORF">L6E24_05055</name>
</gene>
<name>A0A9E7PTA4_9EURY</name>
<accession>A0A9E7PTA4</accession>
<evidence type="ECO:0000256" key="3">
    <source>
        <dbReference type="ARBA" id="ARBA00022989"/>
    </source>
</evidence>
<keyword evidence="6" id="KW-0378">Hydrolase</keyword>
<feature type="transmembrane region" description="Helical" evidence="5">
    <location>
        <begin position="151"/>
        <end position="170"/>
    </location>
</feature>
<dbReference type="SMART" id="SM00730">
    <property type="entry name" value="PSN"/>
    <property type="match status" value="1"/>
</dbReference>
<comment type="subcellular location">
    <subcellularLocation>
        <location evidence="1">Endomembrane system</location>
        <topology evidence="1">Multi-pass membrane protein</topology>
    </subcellularLocation>
</comment>
<dbReference type="Pfam" id="PF06550">
    <property type="entry name" value="SPP"/>
    <property type="match status" value="1"/>
</dbReference>
<dbReference type="InterPro" id="IPR006639">
    <property type="entry name" value="Preselin/SPP"/>
</dbReference>
<dbReference type="EC" id="3.4.23.-" evidence="6"/>
<feature type="transmembrane region" description="Helical" evidence="5">
    <location>
        <begin position="75"/>
        <end position="99"/>
    </location>
</feature>
<feature type="transmembrane region" description="Helical" evidence="5">
    <location>
        <begin position="282"/>
        <end position="305"/>
    </location>
</feature>
<feature type="transmembrane region" description="Helical" evidence="5">
    <location>
        <begin position="50"/>
        <end position="68"/>
    </location>
</feature>
<dbReference type="EMBL" id="CP096115">
    <property type="protein sequence ID" value="UUX93487.1"/>
    <property type="molecule type" value="Genomic_DNA"/>
</dbReference>
<evidence type="ECO:0000313" key="7">
    <source>
        <dbReference type="Proteomes" id="UP001060368"/>
    </source>
</evidence>
<dbReference type="KEGG" id="mend:L6E24_05055"/>
<feature type="transmembrane region" description="Helical" evidence="5">
    <location>
        <begin position="217"/>
        <end position="238"/>
    </location>
</feature>
<dbReference type="InterPro" id="IPR010545">
    <property type="entry name" value="SPP"/>
</dbReference>
<dbReference type="GO" id="GO:0012505">
    <property type="term" value="C:endomembrane system"/>
    <property type="evidence" value="ECO:0007669"/>
    <property type="project" value="UniProtKB-SubCell"/>
</dbReference>
<keyword evidence="3 5" id="KW-1133">Transmembrane helix</keyword>
<evidence type="ECO:0000256" key="2">
    <source>
        <dbReference type="ARBA" id="ARBA00022692"/>
    </source>
</evidence>
<evidence type="ECO:0000256" key="4">
    <source>
        <dbReference type="ARBA" id="ARBA00023136"/>
    </source>
</evidence>
<keyword evidence="7" id="KW-1185">Reference proteome</keyword>
<feature type="transmembrane region" description="Helical" evidence="5">
    <location>
        <begin position="127"/>
        <end position="145"/>
    </location>
</feature>
<evidence type="ECO:0000313" key="6">
    <source>
        <dbReference type="EMBL" id="UUX93487.1"/>
    </source>
</evidence>
<proteinExistence type="predicted"/>
<feature type="transmembrane region" description="Helical" evidence="5">
    <location>
        <begin position="105"/>
        <end position="122"/>
    </location>
</feature>